<keyword evidence="1" id="KW-0732">Signal</keyword>
<dbReference type="KEGG" id="mgly:NCTC10194_00663"/>
<feature type="signal peptide" evidence="1">
    <location>
        <begin position="1"/>
        <end position="30"/>
    </location>
</feature>
<dbReference type="InterPro" id="IPR054786">
    <property type="entry name" value="MYPU_1760-like"/>
</dbReference>
<keyword evidence="3" id="KW-1185">Reference proteome</keyword>
<evidence type="ECO:0008006" key="4">
    <source>
        <dbReference type="Google" id="ProtNLM"/>
    </source>
</evidence>
<dbReference type="AlphaFoldDB" id="A0A449AWG7"/>
<sequence length="583" mass="68643">MKKNIKRRFLFGSFLTSLSFPIFLAGSCSAKSVPVNLETLTYSSVLETSEQADKFLHKINESEFLSLDASAVDQINLTSEAFKTTQEEDGKIYLEYIDPYTKIKFREYPLDITNNNATFLLGKEGLVILANEFKRKIPFSTEVFDLDSININLKDFNQEDLHGAYSDKNKAIYLFMEVAKSQKMLAEQIIAVLMPSLFHEYIHHVATSYFSNFDYYHADKNLTLSSNYTFNKQFIDQFVKLLNPTIKNPEKNNSLNDLIQFANFDQNEDKIRSVYSFSKIMTAFVNKRKIKYLYSYEEMIAREYTKYAFENYFNKTDKLEYNGVKASFEGLTANGKLNYYSYLFDWSRTLLFKNNDDILKDWSLIEPIFFNDLFKFNYEQKFYNLFLEYIGYGKSISQICYENNWKYIFEQKERKSDQIWLDDTKFANIKITGYLENNEYTGIAFWDKQNEQIIKAATIHYMPAFNFFGRKTYDQGARLSNQTARTEQIDQRLYPGYHYVPYYTDFINVEKLPNNLALYFYKDLNNDGQVSLDEILFDNKLTIPPYSLINLKGNLSYQDIDKVTIYQNAQNEIILHKINKTGE</sequence>
<organism evidence="2 3">
    <name type="scientific">Mycoplasmopsis glycophila</name>
    <dbReference type="NCBI Taxonomy" id="171285"/>
    <lineage>
        <taxon>Bacteria</taxon>
        <taxon>Bacillati</taxon>
        <taxon>Mycoplasmatota</taxon>
        <taxon>Mycoplasmoidales</taxon>
        <taxon>Metamycoplasmataceae</taxon>
        <taxon>Mycoplasmopsis</taxon>
    </lineage>
</organism>
<dbReference type="InterPro" id="IPR018247">
    <property type="entry name" value="EF_Hand_1_Ca_BS"/>
</dbReference>
<dbReference type="PROSITE" id="PS51257">
    <property type="entry name" value="PROKAR_LIPOPROTEIN"/>
    <property type="match status" value="1"/>
</dbReference>
<feature type="chain" id="PRO_5019517132" description="Lipoprotein" evidence="1">
    <location>
        <begin position="31"/>
        <end position="583"/>
    </location>
</feature>
<dbReference type="NCBIfam" id="NF045830">
    <property type="entry name" value="MYPU_1760_HExxH"/>
    <property type="match status" value="1"/>
</dbReference>
<dbReference type="PROSITE" id="PS00018">
    <property type="entry name" value="EF_HAND_1"/>
    <property type="match status" value="1"/>
</dbReference>
<gene>
    <name evidence="2" type="ORF">NCTC10194_00663</name>
</gene>
<accession>A0A449AWG7</accession>
<evidence type="ECO:0000313" key="2">
    <source>
        <dbReference type="EMBL" id="VEU71044.1"/>
    </source>
</evidence>
<proteinExistence type="predicted"/>
<dbReference type="Proteomes" id="UP000290815">
    <property type="component" value="Chromosome"/>
</dbReference>
<dbReference type="EMBL" id="LR215024">
    <property type="protein sequence ID" value="VEU71044.1"/>
    <property type="molecule type" value="Genomic_DNA"/>
</dbReference>
<name>A0A449AWG7_9BACT</name>
<reference evidence="2 3" key="1">
    <citation type="submission" date="2019-01" db="EMBL/GenBank/DDBJ databases">
        <authorList>
            <consortium name="Pathogen Informatics"/>
        </authorList>
    </citation>
    <scope>NUCLEOTIDE SEQUENCE [LARGE SCALE GENOMIC DNA]</scope>
    <source>
        <strain evidence="2 3">NCTC10194</strain>
    </source>
</reference>
<evidence type="ECO:0000313" key="3">
    <source>
        <dbReference type="Proteomes" id="UP000290815"/>
    </source>
</evidence>
<protein>
    <recommendedName>
        <fullName evidence="4">Lipoprotein</fullName>
    </recommendedName>
</protein>
<dbReference type="RefSeq" id="WP_027333425.1">
    <property type="nucleotide sequence ID" value="NZ_LR215024.1"/>
</dbReference>
<evidence type="ECO:0000256" key="1">
    <source>
        <dbReference type="SAM" id="SignalP"/>
    </source>
</evidence>